<keyword evidence="2" id="KW-1040">Host Golgi apparatus</keyword>
<dbReference type="GO" id="GO:0044423">
    <property type="term" value="C:virion component"/>
    <property type="evidence" value="ECO:0007669"/>
    <property type="project" value="UniProtKB-KW"/>
</dbReference>
<evidence type="ECO:0000256" key="3">
    <source>
        <dbReference type="ARBA" id="ARBA00022844"/>
    </source>
</evidence>
<evidence type="ECO:0000256" key="4">
    <source>
        <dbReference type="ARBA" id="ARBA00023200"/>
    </source>
</evidence>
<organism evidence="5">
    <name type="scientific">Human herpesvirus 2</name>
    <name type="common">HHV-2</name>
    <name type="synonym">Human herpes simplex virus 2</name>
    <dbReference type="NCBI Taxonomy" id="10310"/>
    <lineage>
        <taxon>Viruses</taxon>
        <taxon>Duplodnaviria</taxon>
        <taxon>Heunggongvirae</taxon>
        <taxon>Peploviricota</taxon>
        <taxon>Herviviricetes</taxon>
        <taxon>Herpesvirales</taxon>
        <taxon>Orthoherpesviridae</taxon>
        <taxon>Alphaherpesvirinae</taxon>
        <taxon>Simplexvirus</taxon>
        <taxon>Simplexvirus humanalpha2</taxon>
    </lineage>
</organism>
<reference evidence="5" key="1">
    <citation type="journal article" date="2016" name="JCI Insight">
        <title>HSV-2 DeltagD elicits FcgammaR-effector antibodies that protect against clinical isolates.</title>
        <authorList>
            <person name="Petro C.D."/>
            <person name="Weinrick B."/>
            <person name="Khajoueinejad N."/>
            <person name="Burn C."/>
            <person name="Sellers R."/>
            <person name="Jacobs W.R.Jr."/>
            <person name="Herold B.C."/>
        </authorList>
    </citation>
    <scope>NUCLEOTIDE SEQUENCE</scope>
    <source>
        <strain evidence="5">B^3x2.5</strain>
    </source>
</reference>
<protein>
    <submittedName>
        <fullName evidence="5">Tegument protein UL7</fullName>
    </submittedName>
</protein>
<dbReference type="EMBL" id="KU310666">
    <property type="protein sequence ID" value="AMB66258.1"/>
    <property type="molecule type" value="Genomic_DNA"/>
</dbReference>
<keyword evidence="3" id="KW-0946">Virion</keyword>
<dbReference type="HAMAP" id="MF_04038">
    <property type="entry name" value="HSV_CEP1"/>
    <property type="match status" value="1"/>
</dbReference>
<dbReference type="InterPro" id="IPR002600">
    <property type="entry name" value="Herpes_UL7"/>
</dbReference>
<proteinExistence type="inferred from homology"/>
<organismHost>
    <name type="scientific">Homo sapiens</name>
    <name type="common">Human</name>
    <dbReference type="NCBI Taxonomy" id="9606"/>
</organismHost>
<keyword evidence="1" id="KW-0920">Virion tegument</keyword>
<keyword evidence="4" id="KW-1035">Host cytoplasm</keyword>
<name>A0A120I2R6_HHV2</name>
<accession>A0A120I2R6</accession>
<evidence type="ECO:0000256" key="2">
    <source>
        <dbReference type="ARBA" id="ARBA00022812"/>
    </source>
</evidence>
<gene>
    <name evidence="5" type="primary">UL7</name>
</gene>
<evidence type="ECO:0000313" key="5">
    <source>
        <dbReference type="EMBL" id="AMB66258.1"/>
    </source>
</evidence>
<dbReference type="Pfam" id="PF01677">
    <property type="entry name" value="Herpes_UL7"/>
    <property type="match status" value="2"/>
</dbReference>
<evidence type="ECO:0000256" key="1">
    <source>
        <dbReference type="ARBA" id="ARBA00022580"/>
    </source>
</evidence>
<sequence length="419" mass="46850">MADPTPADEGTAAAILKQAIAGDRSLVEVAEGISNQALLRMACEVRQVSDRQPRFTATSVLRVDVTPRGRLRFVLDGSSDDAYVASEDYFKRCGDQPTYRGFAVVVLTANEDHVHSLAVPPLVLLHRLSLFRPTDLRDFELVCLLMYLENCPRSHATPSLFVKVSAWLGVVARHASPFERVRCLLLRSCHWILNTLMCMAGVKPFDDELVLPHWYMAHYLLANNPPPVLSALFCATPQSSALQLPGPVPRLSLFRPTDLRDFELVCLLMYLENCPRSHATPSLFVKVSAWLGVVARHASPFERVRCLLLRSCHWILNTLMCMAGVKPFDDELVLPHWYMAHYLLANNPPPVLSALFCATPQSSALQLPGPVPRTDCVAYNPAGVMGSCWNSKDLRSALVYWWLSGSPKRRTSSLFYRFC</sequence>